<evidence type="ECO:0000313" key="2">
    <source>
        <dbReference type="EMBL" id="OYD85288.1"/>
    </source>
</evidence>
<dbReference type="PROSITE" id="PS51186">
    <property type="entry name" value="GNAT"/>
    <property type="match status" value="1"/>
</dbReference>
<reference evidence="2 3" key="1">
    <citation type="submission" date="2017-07" db="EMBL/GenBank/DDBJ databases">
        <title>Whole genome sequence of Azospirillum brasilense 2A1, a potential biofertilizer strain.</title>
        <authorList>
            <person name="Fontana C.A."/>
            <person name="Toffoli L.M."/>
            <person name="Salazar S.M."/>
            <person name="Puglisi E."/>
            <person name="Pedraza R."/>
            <person name="Bassi D."/>
            <person name="Cocconcelli P.S."/>
        </authorList>
    </citation>
    <scope>NUCLEOTIDE SEQUENCE [LARGE SCALE GENOMIC DNA]</scope>
    <source>
        <strain evidence="2 3">2A1</strain>
    </source>
</reference>
<gene>
    <name evidence="2" type="ORF">CHT98_04355</name>
</gene>
<dbReference type="SUPFAM" id="SSF55729">
    <property type="entry name" value="Acyl-CoA N-acyltransferases (Nat)"/>
    <property type="match status" value="1"/>
</dbReference>
<dbReference type="AlphaFoldDB" id="A0A235HHI3"/>
<feature type="domain" description="N-acetyltransferase" evidence="1">
    <location>
        <begin position="1"/>
        <end position="164"/>
    </location>
</feature>
<dbReference type="InterPro" id="IPR016181">
    <property type="entry name" value="Acyl_CoA_acyltransferase"/>
</dbReference>
<protein>
    <submittedName>
        <fullName evidence="2">GNAT family N-acetyltransferase</fullName>
    </submittedName>
</protein>
<name>A0A235HHI3_AZOBR</name>
<keyword evidence="2" id="KW-0808">Transferase</keyword>
<dbReference type="PANTHER" id="PTHR43072">
    <property type="entry name" value="N-ACETYLTRANSFERASE"/>
    <property type="match status" value="1"/>
</dbReference>
<comment type="caution">
    <text evidence="2">The sequence shown here is derived from an EMBL/GenBank/DDBJ whole genome shotgun (WGS) entry which is preliminary data.</text>
</comment>
<evidence type="ECO:0000313" key="3">
    <source>
        <dbReference type="Proteomes" id="UP000215367"/>
    </source>
</evidence>
<dbReference type="Proteomes" id="UP000215367">
    <property type="component" value="Unassembled WGS sequence"/>
</dbReference>
<dbReference type="CDD" id="cd04301">
    <property type="entry name" value="NAT_SF"/>
    <property type="match status" value="1"/>
</dbReference>
<dbReference type="Pfam" id="PF00583">
    <property type="entry name" value="Acetyltransf_1"/>
    <property type="match status" value="1"/>
</dbReference>
<sequence length="174" mass="19148">MHIRDSRPDDLRRIQTIYTHHVLTGTASFEEVPPGLDELARRRDDVLVRGMPYVVAETDGRVIGYAYAGPYRLRTAYRYSVEDSIYLDPECTGRGAGRALLAALVDRCTAAGCRQMIAVIGDSDNAASIGLHRSLGFEPAGMLKAVGFKFGRWVDSVLMQRPLGHGNATPPDDR</sequence>
<accession>A0A235HHI3</accession>
<evidence type="ECO:0000259" key="1">
    <source>
        <dbReference type="PROSITE" id="PS51186"/>
    </source>
</evidence>
<dbReference type="EMBL" id="NOWT01000003">
    <property type="protein sequence ID" value="OYD85288.1"/>
    <property type="molecule type" value="Genomic_DNA"/>
</dbReference>
<dbReference type="RefSeq" id="WP_094302057.1">
    <property type="nucleotide sequence ID" value="NZ_NOWT01000003.1"/>
</dbReference>
<organism evidence="2 3">
    <name type="scientific">Azospirillum brasilense</name>
    <dbReference type="NCBI Taxonomy" id="192"/>
    <lineage>
        <taxon>Bacteria</taxon>
        <taxon>Pseudomonadati</taxon>
        <taxon>Pseudomonadota</taxon>
        <taxon>Alphaproteobacteria</taxon>
        <taxon>Rhodospirillales</taxon>
        <taxon>Azospirillaceae</taxon>
        <taxon>Azospirillum</taxon>
    </lineage>
</organism>
<dbReference type="InterPro" id="IPR000182">
    <property type="entry name" value="GNAT_dom"/>
</dbReference>
<dbReference type="Gene3D" id="3.40.630.30">
    <property type="match status" value="1"/>
</dbReference>
<proteinExistence type="predicted"/>
<dbReference type="PANTHER" id="PTHR43072:SF8">
    <property type="entry name" value="ACYLTRANSFERASE FABY-RELATED"/>
    <property type="match status" value="1"/>
</dbReference>
<dbReference type="GO" id="GO:0016747">
    <property type="term" value="F:acyltransferase activity, transferring groups other than amino-acyl groups"/>
    <property type="evidence" value="ECO:0007669"/>
    <property type="project" value="InterPro"/>
</dbReference>